<evidence type="ECO:0000313" key="1">
    <source>
        <dbReference type="EMBL" id="KKR78312.1"/>
    </source>
</evidence>
<dbReference type="PATRIC" id="fig|1618408.3.peg.78"/>
<dbReference type="Gene3D" id="2.60.120.1140">
    <property type="entry name" value="Protein of unknown function DUF192"/>
    <property type="match status" value="1"/>
</dbReference>
<sequence length="116" mass="13324">MILYNLSQKTILTNNLKEAKSLPDKLLGLHKKTNPRSLLFKTRFGIHTFFLAKSIDVLVLNKKNKVSIAKTIQPNRIFIYNPCYSIVIELPAGTIRKSKIQKGDKLIIKKHTNKKH</sequence>
<dbReference type="InterPro" id="IPR038695">
    <property type="entry name" value="Saro_0823-like_sf"/>
</dbReference>
<comment type="caution">
    <text evidence="1">The sequence shown here is derived from an EMBL/GenBank/DDBJ whole genome shotgun (WGS) entry which is preliminary data.</text>
</comment>
<reference evidence="1 2" key="1">
    <citation type="journal article" date="2015" name="Nature">
        <title>rRNA introns, odd ribosomes, and small enigmatic genomes across a large radiation of phyla.</title>
        <authorList>
            <person name="Brown C.T."/>
            <person name="Hug L.A."/>
            <person name="Thomas B.C."/>
            <person name="Sharon I."/>
            <person name="Castelle C.J."/>
            <person name="Singh A."/>
            <person name="Wilkins M.J."/>
            <person name="Williams K.H."/>
            <person name="Banfield J.F."/>
        </authorList>
    </citation>
    <scope>NUCLEOTIDE SEQUENCE [LARGE SCALE GENOMIC DNA]</scope>
</reference>
<name>A0A0G0WSF9_9BACT</name>
<dbReference type="Proteomes" id="UP000034292">
    <property type="component" value="Unassembled WGS sequence"/>
</dbReference>
<accession>A0A0G0WSF9</accession>
<organism evidence="1 2">
    <name type="scientific">Candidatus Curtissbacteria bacterium GW2011_GWA1_40_9</name>
    <dbReference type="NCBI Taxonomy" id="1618408"/>
    <lineage>
        <taxon>Bacteria</taxon>
        <taxon>Candidatus Curtissiibacteriota</taxon>
    </lineage>
</organism>
<protein>
    <recommendedName>
        <fullName evidence="3">DUF192 domain-containing protein</fullName>
    </recommendedName>
</protein>
<dbReference type="EMBL" id="LBZV01000001">
    <property type="protein sequence ID" value="KKR78312.1"/>
    <property type="molecule type" value="Genomic_DNA"/>
</dbReference>
<gene>
    <name evidence="1" type="ORF">UU23_C0001G0076</name>
</gene>
<dbReference type="Pfam" id="PF02643">
    <property type="entry name" value="DUF192"/>
    <property type="match status" value="1"/>
</dbReference>
<dbReference type="STRING" id="1618408.UU23_C0001G0076"/>
<evidence type="ECO:0008006" key="3">
    <source>
        <dbReference type="Google" id="ProtNLM"/>
    </source>
</evidence>
<proteinExistence type="predicted"/>
<evidence type="ECO:0000313" key="2">
    <source>
        <dbReference type="Proteomes" id="UP000034292"/>
    </source>
</evidence>
<dbReference type="InterPro" id="IPR003795">
    <property type="entry name" value="DUF192"/>
</dbReference>
<dbReference type="AlphaFoldDB" id="A0A0G0WSF9"/>